<name>A0A4U0SCV0_9ACTN</name>
<dbReference type="Proteomes" id="UP000305778">
    <property type="component" value="Unassembled WGS sequence"/>
</dbReference>
<sequence length="83" mass="8929">MGPRKKAGGAGSDVVASVAEPAAEQARVGGTQQLAKHLLQDALEAEMDERARRWECPRVPTPPHPAAPRRNRLRGGDVGRRRG</sequence>
<evidence type="ECO:0000313" key="2">
    <source>
        <dbReference type="EMBL" id="TKA06663.1"/>
    </source>
</evidence>
<evidence type="ECO:0000256" key="1">
    <source>
        <dbReference type="SAM" id="MobiDB-lite"/>
    </source>
</evidence>
<protein>
    <submittedName>
        <fullName evidence="2">Uncharacterized protein</fullName>
    </submittedName>
</protein>
<feature type="compositionally biased region" description="Basic and acidic residues" evidence="1">
    <location>
        <begin position="74"/>
        <end position="83"/>
    </location>
</feature>
<proteinExistence type="predicted"/>
<dbReference type="AlphaFoldDB" id="A0A4U0SCV0"/>
<dbReference type="RefSeq" id="WP_211265519.1">
    <property type="nucleotide sequence ID" value="NZ_SUMC01000035.1"/>
</dbReference>
<accession>A0A4U0SCV0</accession>
<gene>
    <name evidence="2" type="ORF">FCI23_30215</name>
</gene>
<dbReference type="EMBL" id="SUMC01000035">
    <property type="protein sequence ID" value="TKA06663.1"/>
    <property type="molecule type" value="Genomic_DNA"/>
</dbReference>
<reference evidence="2 3" key="1">
    <citation type="submission" date="2019-04" db="EMBL/GenBank/DDBJ databases">
        <title>Streptomyces oryziradicis sp. nov., a novel actinomycete isolated from rhizosphere soil of rice (Oryza sativa L.).</title>
        <authorList>
            <person name="Li C."/>
        </authorList>
    </citation>
    <scope>NUCLEOTIDE SEQUENCE [LARGE SCALE GENOMIC DNA]</scope>
    <source>
        <strain evidence="2 3">NEAU-C40</strain>
    </source>
</reference>
<feature type="region of interest" description="Disordered" evidence="1">
    <location>
        <begin position="53"/>
        <end position="83"/>
    </location>
</feature>
<keyword evidence="3" id="KW-1185">Reference proteome</keyword>
<organism evidence="2 3">
    <name type="scientific">Actinacidiphila oryziradicis</name>
    <dbReference type="NCBI Taxonomy" id="2571141"/>
    <lineage>
        <taxon>Bacteria</taxon>
        <taxon>Bacillati</taxon>
        <taxon>Actinomycetota</taxon>
        <taxon>Actinomycetes</taxon>
        <taxon>Kitasatosporales</taxon>
        <taxon>Streptomycetaceae</taxon>
        <taxon>Actinacidiphila</taxon>
    </lineage>
</organism>
<comment type="caution">
    <text evidence="2">The sequence shown here is derived from an EMBL/GenBank/DDBJ whole genome shotgun (WGS) entry which is preliminary data.</text>
</comment>
<evidence type="ECO:0000313" key="3">
    <source>
        <dbReference type="Proteomes" id="UP000305778"/>
    </source>
</evidence>